<reference evidence="4 5" key="1">
    <citation type="journal article" date="2010" name="Plant Cell">
        <title>The Chlorella variabilis NC64A genome reveals adaptation to photosymbiosis, coevolution with viruses, and cryptic sex.</title>
        <authorList>
            <person name="Blanc G."/>
            <person name="Duncan G."/>
            <person name="Agarkova I."/>
            <person name="Borodovsky M."/>
            <person name="Gurnon J."/>
            <person name="Kuo A."/>
            <person name="Lindquist E."/>
            <person name="Lucas S."/>
            <person name="Pangilinan J."/>
            <person name="Polle J."/>
            <person name="Salamov A."/>
            <person name="Terry A."/>
            <person name="Yamada T."/>
            <person name="Dunigan D.D."/>
            <person name="Grigoriev I.V."/>
            <person name="Claverie J.M."/>
            <person name="Van Etten J.L."/>
        </authorList>
    </citation>
    <scope>NUCLEOTIDE SEQUENCE [LARGE SCALE GENOMIC DNA]</scope>
    <source>
        <strain evidence="4 5">NC64A</strain>
    </source>
</reference>
<dbReference type="PANTHER" id="PTHR11005">
    <property type="entry name" value="LYSOSOMAL ACID LIPASE-RELATED"/>
    <property type="match status" value="1"/>
</dbReference>
<keyword evidence="2" id="KW-0812">Transmembrane</keyword>
<dbReference type="InterPro" id="IPR006693">
    <property type="entry name" value="AB_hydrolase_lipase"/>
</dbReference>
<gene>
    <name evidence="4" type="ORF">CHLNCDRAFT_53131</name>
</gene>
<dbReference type="KEGG" id="cvr:CHLNCDRAFT_53131"/>
<protein>
    <recommendedName>
        <fullName evidence="3">Partial AB-hydrolase lipase domain-containing protein</fullName>
    </recommendedName>
</protein>
<dbReference type="ESTHER" id="chlva-e1zie3">
    <property type="family name" value="Acidic_Lipase"/>
</dbReference>
<evidence type="ECO:0000259" key="3">
    <source>
        <dbReference type="Pfam" id="PF04083"/>
    </source>
</evidence>
<dbReference type="SUPFAM" id="SSF53474">
    <property type="entry name" value="alpha/beta-Hydrolases"/>
    <property type="match status" value="1"/>
</dbReference>
<evidence type="ECO:0000313" key="5">
    <source>
        <dbReference type="Proteomes" id="UP000008141"/>
    </source>
</evidence>
<dbReference type="AlphaFoldDB" id="E1ZIE3"/>
<dbReference type="GeneID" id="17353813"/>
<dbReference type="OrthoDB" id="9974421at2759"/>
<dbReference type="InParanoid" id="E1ZIE3"/>
<evidence type="ECO:0000313" key="4">
    <source>
        <dbReference type="EMBL" id="EFN54144.1"/>
    </source>
</evidence>
<dbReference type="GO" id="GO:0006629">
    <property type="term" value="P:lipid metabolic process"/>
    <property type="evidence" value="ECO:0007669"/>
    <property type="project" value="InterPro"/>
</dbReference>
<feature type="transmembrane region" description="Helical" evidence="2">
    <location>
        <begin position="492"/>
        <end position="516"/>
    </location>
</feature>
<keyword evidence="2" id="KW-0472">Membrane</keyword>
<sequence>MLAAAAARLGQLAGQLVWWVFIVIRWAHANFVARPCDFFLDSVLGSWEEAVRVSVRESFAWMARAINGLSAQAVSLFVDPNYYDSMRAGRRRPTAWQASCGLLAALPPPCSLARVFGSSERLLYEQQQRQTEILLAAERLHAAGGILALPRRRRRWLGFLRWPFGKWRAAGSSSHGNSHEKLGSSPGLSPPRMRRSGSELFDRPSGYAMAEGMQRRGLLEEGRIALELAVTIVFDAVRTSVRALLLLRKRPKWEPAGGYHGSSWFSDWTGGERRATRGRARQRSLRAARTRSFGVLEDLQVWTAGYPLEEHVVTTEDGCILHMQRIPRKGSRDTVFFQHGVLDTSLGWVSNGIQGSQAFAAWDQGHDVWLGNARSNPPRMHANPRLGGSRYWNYSLNELGTQDIAAQIAQIHAVKMRELRPGSGYGQAGGAMERAASLGAPAGAVGHSLGGASLLIYAVYCGLAGRPHHLRRMVLLTPAGYHANYPSAAFPFVYLVPLLMAGLSWVLPGVGAPVYIPSSLLRYIAFKFSHDLQQIPGLNELIRAALRLMLNGDKSEWDRALQMPHYNTYGMPAISLHTGAHLIQLIRTRRFLMYNYGSAAANRAAYGQDTPLDVAASYGLLQGLPVDLVAGGSDGIIAEVDVHSHYEAMRAAGVQVTFKRFQNVGHLDVTFGMKEEIRRYVISRLLLP</sequence>
<proteinExistence type="predicted"/>
<evidence type="ECO:0000256" key="2">
    <source>
        <dbReference type="SAM" id="Phobius"/>
    </source>
</evidence>
<dbReference type="eggNOG" id="KOG2624">
    <property type="taxonomic scope" value="Eukaryota"/>
</dbReference>
<evidence type="ECO:0000256" key="1">
    <source>
        <dbReference type="SAM" id="MobiDB-lite"/>
    </source>
</evidence>
<dbReference type="Gene3D" id="3.40.50.1820">
    <property type="entry name" value="alpha/beta hydrolase"/>
    <property type="match status" value="1"/>
</dbReference>
<dbReference type="FunCoup" id="E1ZIE3">
    <property type="interactions" value="101"/>
</dbReference>
<dbReference type="InterPro" id="IPR029058">
    <property type="entry name" value="AB_hydrolase_fold"/>
</dbReference>
<keyword evidence="2" id="KW-1133">Transmembrane helix</keyword>
<feature type="domain" description="Partial AB-hydrolase lipase" evidence="3">
    <location>
        <begin position="303"/>
        <end position="352"/>
    </location>
</feature>
<accession>E1ZIE3</accession>
<dbReference type="Pfam" id="PF04083">
    <property type="entry name" value="Abhydro_lipase"/>
    <property type="match status" value="1"/>
</dbReference>
<dbReference type="EMBL" id="GL433848">
    <property type="protein sequence ID" value="EFN54144.1"/>
    <property type="molecule type" value="Genomic_DNA"/>
</dbReference>
<keyword evidence="5" id="KW-1185">Reference proteome</keyword>
<organism evidence="5">
    <name type="scientific">Chlorella variabilis</name>
    <name type="common">Green alga</name>
    <dbReference type="NCBI Taxonomy" id="554065"/>
    <lineage>
        <taxon>Eukaryota</taxon>
        <taxon>Viridiplantae</taxon>
        <taxon>Chlorophyta</taxon>
        <taxon>core chlorophytes</taxon>
        <taxon>Trebouxiophyceae</taxon>
        <taxon>Chlorellales</taxon>
        <taxon>Chlorellaceae</taxon>
        <taxon>Chlorella clade</taxon>
        <taxon>Chlorella</taxon>
    </lineage>
</organism>
<name>E1ZIE3_CHLVA</name>
<dbReference type="Proteomes" id="UP000008141">
    <property type="component" value="Unassembled WGS sequence"/>
</dbReference>
<dbReference type="RefSeq" id="XP_005846246.1">
    <property type="nucleotide sequence ID" value="XM_005846184.1"/>
</dbReference>
<dbReference type="STRING" id="554065.E1ZIE3"/>
<feature type="region of interest" description="Disordered" evidence="1">
    <location>
        <begin position="169"/>
        <end position="201"/>
    </location>
</feature>